<proteinExistence type="predicted"/>
<gene>
    <name evidence="1" type="ORF">AV530_001755</name>
</gene>
<keyword evidence="2" id="KW-1185">Reference proteome</keyword>
<comment type="caution">
    <text evidence="1">The sequence shown here is derived from an EMBL/GenBank/DDBJ whole genome shotgun (WGS) entry which is preliminary data.</text>
</comment>
<accession>A0A1V4KMC6</accession>
<protein>
    <submittedName>
        <fullName evidence="1">Uncharacterized protein</fullName>
    </submittedName>
</protein>
<evidence type="ECO:0000313" key="1">
    <source>
        <dbReference type="EMBL" id="OPJ85543.1"/>
    </source>
</evidence>
<organism evidence="1 2">
    <name type="scientific">Patagioenas fasciata monilis</name>
    <dbReference type="NCBI Taxonomy" id="372326"/>
    <lineage>
        <taxon>Eukaryota</taxon>
        <taxon>Metazoa</taxon>
        <taxon>Chordata</taxon>
        <taxon>Craniata</taxon>
        <taxon>Vertebrata</taxon>
        <taxon>Euteleostomi</taxon>
        <taxon>Archelosauria</taxon>
        <taxon>Archosauria</taxon>
        <taxon>Dinosauria</taxon>
        <taxon>Saurischia</taxon>
        <taxon>Theropoda</taxon>
        <taxon>Coelurosauria</taxon>
        <taxon>Aves</taxon>
        <taxon>Neognathae</taxon>
        <taxon>Neoaves</taxon>
        <taxon>Columbimorphae</taxon>
        <taxon>Columbiformes</taxon>
        <taxon>Columbidae</taxon>
        <taxon>Patagioenas</taxon>
    </lineage>
</organism>
<sequence>MLTGFMKVKPFIRACFQPVSNGRAYTSFLISTEGTSDQNNHNFTRCFWQRFLQGNLDNTTTVELVMAFFPEGPSKSLVWCFVFLAAESGRNPVFNILLHAYSK</sequence>
<reference evidence="1 2" key="1">
    <citation type="submission" date="2016-02" db="EMBL/GenBank/DDBJ databases">
        <title>Band-tailed pigeon sequencing and assembly.</title>
        <authorList>
            <person name="Soares A.E."/>
            <person name="Novak B.J."/>
            <person name="Rice E.S."/>
            <person name="O'Connell B."/>
            <person name="Chang D."/>
            <person name="Weber S."/>
            <person name="Shapiro B."/>
        </authorList>
    </citation>
    <scope>NUCLEOTIDE SEQUENCE [LARGE SCALE GENOMIC DNA]</scope>
    <source>
        <strain evidence="1">BTP2013</strain>
        <tissue evidence="1">Blood</tissue>
    </source>
</reference>
<dbReference type="Proteomes" id="UP000190648">
    <property type="component" value="Unassembled WGS sequence"/>
</dbReference>
<name>A0A1V4KMC6_PATFA</name>
<dbReference type="AlphaFoldDB" id="A0A1V4KMC6"/>
<dbReference type="EMBL" id="LSYS01002834">
    <property type="protein sequence ID" value="OPJ85543.1"/>
    <property type="molecule type" value="Genomic_DNA"/>
</dbReference>
<evidence type="ECO:0000313" key="2">
    <source>
        <dbReference type="Proteomes" id="UP000190648"/>
    </source>
</evidence>